<protein>
    <submittedName>
        <fullName evidence="1">Uncharacterized protein</fullName>
    </submittedName>
</protein>
<dbReference type="KEGG" id="rob:CK5_12240"/>
<dbReference type="EMBL" id="FP929054">
    <property type="protein sequence ID" value="CBL22684.1"/>
    <property type="molecule type" value="Genomic_DNA"/>
</dbReference>
<name>D4LYI1_9FIRM</name>
<gene>
    <name evidence="1" type="ORF">CK5_12240</name>
</gene>
<dbReference type="AlphaFoldDB" id="D4LYI1"/>
<reference evidence="1 2" key="1">
    <citation type="submission" date="2010-03" db="EMBL/GenBank/DDBJ databases">
        <title>The genome sequence of Ruminococcus obeum A2-162.</title>
        <authorList>
            <consortium name="metaHIT consortium -- http://www.metahit.eu/"/>
            <person name="Pajon A."/>
            <person name="Turner K."/>
            <person name="Parkhill J."/>
            <person name="Duncan S."/>
            <person name="Flint H."/>
        </authorList>
    </citation>
    <scope>NUCLEOTIDE SEQUENCE [LARGE SCALE GENOMIC DNA]</scope>
    <source>
        <strain evidence="1 2">A2-162</strain>
    </source>
</reference>
<evidence type="ECO:0000313" key="2">
    <source>
        <dbReference type="Proteomes" id="UP000008955"/>
    </source>
</evidence>
<organism evidence="1 2">
    <name type="scientific">Blautia obeum A2-162</name>
    <dbReference type="NCBI Taxonomy" id="657314"/>
    <lineage>
        <taxon>Bacteria</taxon>
        <taxon>Bacillati</taxon>
        <taxon>Bacillota</taxon>
        <taxon>Clostridia</taxon>
        <taxon>Lachnospirales</taxon>
        <taxon>Lachnospiraceae</taxon>
        <taxon>Blautia</taxon>
    </lineage>
</organism>
<sequence>MGAIEMGLAKEELQPLVDS</sequence>
<evidence type="ECO:0000313" key="1">
    <source>
        <dbReference type="EMBL" id="CBL22684.1"/>
    </source>
</evidence>
<proteinExistence type="predicted"/>
<reference evidence="1 2" key="2">
    <citation type="submission" date="2010-03" db="EMBL/GenBank/DDBJ databases">
        <authorList>
            <person name="Pajon A."/>
        </authorList>
    </citation>
    <scope>NUCLEOTIDE SEQUENCE [LARGE SCALE GENOMIC DNA]</scope>
    <source>
        <strain evidence="1 2">A2-162</strain>
    </source>
</reference>
<dbReference type="Proteomes" id="UP000008955">
    <property type="component" value="Chromosome"/>
</dbReference>
<dbReference type="HOGENOM" id="CLU_3429735_0_0_9"/>
<keyword evidence="2" id="KW-1185">Reference proteome</keyword>
<accession>D4LYI1</accession>